<sequence>MAKVETCMTILAAFTTQYADSGTCGHCHVMENGAMMNCPPWILGDKPRKHGCFFSPSSSAYGSLVRASKPHDFDLGGQSFLGSRCLFPSSSAYGSFVRASNPHAFDLDGVSFLGTSGQPVDDVVKYSRQNNRLDVMEQCLHWRHLAPTAPDTLASYPFDAFDPFIIQSTPHVLFAGDQPEFGVRTVQGPNGQSVLLLALPSFEHTGTIVLLNLRTMATHPITFGAEM</sequence>
<feature type="domain" description="DNA polymerase alpha/delta/epsilon subunit B" evidence="3">
    <location>
        <begin position="84"/>
        <end position="182"/>
    </location>
</feature>
<organism evidence="4 5">
    <name type="scientific">Dunaliella salina</name>
    <name type="common">Green alga</name>
    <name type="synonym">Protococcus salinus</name>
    <dbReference type="NCBI Taxonomy" id="3046"/>
    <lineage>
        <taxon>Eukaryota</taxon>
        <taxon>Viridiplantae</taxon>
        <taxon>Chlorophyta</taxon>
        <taxon>core chlorophytes</taxon>
        <taxon>Chlorophyceae</taxon>
        <taxon>CS clade</taxon>
        <taxon>Chlamydomonadales</taxon>
        <taxon>Dunaliellaceae</taxon>
        <taxon>Dunaliella</taxon>
    </lineage>
</organism>
<protein>
    <submittedName>
        <fullName evidence="4">DNA polymerase alpha/epsilon subunit B-domain-containing protein</fullName>
    </submittedName>
</protein>
<gene>
    <name evidence="4" type="ORF">DUNSADRAFT_10781</name>
</gene>
<comment type="caution">
    <text evidence="4">The sequence shown here is derived from an EMBL/GenBank/DDBJ whole genome shotgun (WGS) entry which is preliminary data.</text>
</comment>
<dbReference type="Gene3D" id="3.60.21.50">
    <property type="match status" value="1"/>
</dbReference>
<accession>A0ABQ7GEJ6</accession>
<keyword evidence="2" id="KW-0235">DNA replication</keyword>
<keyword evidence="5" id="KW-1185">Reference proteome</keyword>
<comment type="similarity">
    <text evidence="1">Belongs to the DNA polymerase delta/II small subunit family.</text>
</comment>
<dbReference type="InterPro" id="IPR024826">
    <property type="entry name" value="DNA_pol_delta/II_ssu"/>
</dbReference>
<evidence type="ECO:0000256" key="2">
    <source>
        <dbReference type="ARBA" id="ARBA00022705"/>
    </source>
</evidence>
<evidence type="ECO:0000259" key="3">
    <source>
        <dbReference type="Pfam" id="PF04042"/>
    </source>
</evidence>
<dbReference type="Proteomes" id="UP000815325">
    <property type="component" value="Unassembled WGS sequence"/>
</dbReference>
<proteinExistence type="inferred from homology"/>
<dbReference type="Pfam" id="PF04042">
    <property type="entry name" value="DNA_pol_E_B"/>
    <property type="match status" value="1"/>
</dbReference>
<reference evidence="4" key="1">
    <citation type="submission" date="2017-08" db="EMBL/GenBank/DDBJ databases">
        <authorList>
            <person name="Polle J.E."/>
            <person name="Barry K."/>
            <person name="Cushman J."/>
            <person name="Schmutz J."/>
            <person name="Tran D."/>
            <person name="Hathwaick L.T."/>
            <person name="Yim W.C."/>
            <person name="Jenkins J."/>
            <person name="Mckie-Krisberg Z.M."/>
            <person name="Prochnik S."/>
            <person name="Lindquist E."/>
            <person name="Dockter R.B."/>
            <person name="Adam C."/>
            <person name="Molina H."/>
            <person name="Bunkerborg J."/>
            <person name="Jin E."/>
            <person name="Buchheim M."/>
            <person name="Magnuson J."/>
        </authorList>
    </citation>
    <scope>NUCLEOTIDE SEQUENCE</scope>
    <source>
        <strain evidence="4">CCAP 19/18</strain>
    </source>
</reference>
<evidence type="ECO:0000313" key="4">
    <source>
        <dbReference type="EMBL" id="KAF5833035.1"/>
    </source>
</evidence>
<dbReference type="PANTHER" id="PTHR10416">
    <property type="entry name" value="DNA POLYMERASE DELTA SUBUNIT 2"/>
    <property type="match status" value="1"/>
</dbReference>
<name>A0ABQ7GEJ6_DUNSA</name>
<evidence type="ECO:0000256" key="1">
    <source>
        <dbReference type="ARBA" id="ARBA00006035"/>
    </source>
</evidence>
<dbReference type="PANTHER" id="PTHR10416:SF0">
    <property type="entry name" value="DNA POLYMERASE DELTA SUBUNIT 2"/>
    <property type="match status" value="1"/>
</dbReference>
<evidence type="ECO:0000313" key="5">
    <source>
        <dbReference type="Proteomes" id="UP000815325"/>
    </source>
</evidence>
<dbReference type="InterPro" id="IPR007185">
    <property type="entry name" value="DNA_pol_a/d/e_bsu"/>
</dbReference>
<dbReference type="EMBL" id="MU069834">
    <property type="protein sequence ID" value="KAF5833035.1"/>
    <property type="molecule type" value="Genomic_DNA"/>
</dbReference>